<comment type="similarity">
    <text evidence="2">Belongs to the CCDC124 family.</text>
</comment>
<accession>A0A9Q0M2J7</accession>
<evidence type="ECO:0000313" key="6">
    <source>
        <dbReference type="EMBL" id="KAJ6218041.1"/>
    </source>
</evidence>
<dbReference type="OMA" id="FEERMMP"/>
<reference evidence="6" key="1">
    <citation type="submission" date="2022-12" db="EMBL/GenBank/DDBJ databases">
        <title>Genome assemblies of Blomia tropicalis.</title>
        <authorList>
            <person name="Cui Y."/>
        </authorList>
    </citation>
    <scope>NUCLEOTIDE SEQUENCE</scope>
    <source>
        <tissue evidence="6">Adult mites</tissue>
    </source>
</reference>
<keyword evidence="3" id="KW-0175">Coiled coil</keyword>
<feature type="domain" description="Coiled-coil" evidence="5">
    <location>
        <begin position="123"/>
        <end position="204"/>
    </location>
</feature>
<dbReference type="PANTHER" id="PTHR21680">
    <property type="entry name" value="COILED-COIL DOMAIN-CONTAINING PROTEIN 124"/>
    <property type="match status" value="1"/>
</dbReference>
<dbReference type="EMBL" id="JAPWDV010000003">
    <property type="protein sequence ID" value="KAJ6218041.1"/>
    <property type="molecule type" value="Genomic_DNA"/>
</dbReference>
<dbReference type="Proteomes" id="UP001142055">
    <property type="component" value="Chromosome 3"/>
</dbReference>
<evidence type="ECO:0000256" key="2">
    <source>
        <dbReference type="ARBA" id="ARBA00008296"/>
    </source>
</evidence>
<comment type="subcellular location">
    <subcellularLocation>
        <location evidence="1">Midbody</location>
    </subcellularLocation>
</comment>
<feature type="compositionally biased region" description="Basic and acidic residues" evidence="4">
    <location>
        <begin position="102"/>
        <end position="111"/>
    </location>
</feature>
<feature type="compositionally biased region" description="Polar residues" evidence="4">
    <location>
        <begin position="78"/>
        <end position="100"/>
    </location>
</feature>
<dbReference type="Pfam" id="PF06244">
    <property type="entry name" value="Ccdc124"/>
    <property type="match status" value="1"/>
</dbReference>
<comment type="caution">
    <text evidence="6">The sequence shown here is derived from an EMBL/GenBank/DDBJ whole genome shotgun (WGS) entry which is preliminary data.</text>
</comment>
<dbReference type="InterPro" id="IPR054414">
    <property type="entry name" value="Ccdc124/Oxs1_C"/>
</dbReference>
<feature type="region of interest" description="Disordered" evidence="4">
    <location>
        <begin position="1"/>
        <end position="111"/>
    </location>
</feature>
<proteinExistence type="inferred from homology"/>
<keyword evidence="7" id="KW-1185">Reference proteome</keyword>
<evidence type="ECO:0000259" key="5">
    <source>
        <dbReference type="Pfam" id="PF06244"/>
    </source>
</evidence>
<evidence type="ECO:0000256" key="4">
    <source>
        <dbReference type="SAM" id="MobiDB-lite"/>
    </source>
</evidence>
<organism evidence="6 7">
    <name type="scientific">Blomia tropicalis</name>
    <name type="common">Mite</name>
    <dbReference type="NCBI Taxonomy" id="40697"/>
    <lineage>
        <taxon>Eukaryota</taxon>
        <taxon>Metazoa</taxon>
        <taxon>Ecdysozoa</taxon>
        <taxon>Arthropoda</taxon>
        <taxon>Chelicerata</taxon>
        <taxon>Arachnida</taxon>
        <taxon>Acari</taxon>
        <taxon>Acariformes</taxon>
        <taxon>Sarcoptiformes</taxon>
        <taxon>Astigmata</taxon>
        <taxon>Glycyphagoidea</taxon>
        <taxon>Echimyopodidae</taxon>
        <taxon>Blomia</taxon>
    </lineage>
</organism>
<gene>
    <name evidence="6" type="ORF">RDWZM_009198</name>
</gene>
<dbReference type="PANTHER" id="PTHR21680:SF0">
    <property type="entry name" value="COILED-COIL DOMAIN-CONTAINING PROTEIN 124"/>
    <property type="match status" value="1"/>
</dbReference>
<dbReference type="InterPro" id="IPR010422">
    <property type="entry name" value="Ccdc124/Oxs1"/>
</dbReference>
<sequence>MPKKLGINTKAVEAKARKDNARKAKEEIEQKQKEDELWRDDDKHISRKLDRQNERERKRLEVAERKAQNKAAYEEEQSQIVISTKANNKVTRSQIQSTISKKNTEKETTKKAPTHLEVEIIENVNRLIIEGDEARNIDEAITILNVDEPEIDRHPERRVKAAYTTFEEARLPILKNENPNLRLSQLKQMLKKEWMKSPENPLNQRNLAYNSKA</sequence>
<evidence type="ECO:0000256" key="1">
    <source>
        <dbReference type="ARBA" id="ARBA00004214"/>
    </source>
</evidence>
<dbReference type="GO" id="GO:0006366">
    <property type="term" value="P:transcription by RNA polymerase II"/>
    <property type="evidence" value="ECO:0007669"/>
    <property type="project" value="TreeGrafter"/>
</dbReference>
<dbReference type="GO" id="GO:0005634">
    <property type="term" value="C:nucleus"/>
    <property type="evidence" value="ECO:0007669"/>
    <property type="project" value="TreeGrafter"/>
</dbReference>
<dbReference type="GO" id="GO:0030496">
    <property type="term" value="C:midbody"/>
    <property type="evidence" value="ECO:0007669"/>
    <property type="project" value="UniProtKB-SubCell"/>
</dbReference>
<evidence type="ECO:0000256" key="3">
    <source>
        <dbReference type="ARBA" id="ARBA00023054"/>
    </source>
</evidence>
<dbReference type="OrthoDB" id="76412at2759"/>
<name>A0A9Q0M2J7_BLOTA</name>
<evidence type="ECO:0000313" key="7">
    <source>
        <dbReference type="Proteomes" id="UP001142055"/>
    </source>
</evidence>
<dbReference type="AlphaFoldDB" id="A0A9Q0M2J7"/>
<protein>
    <recommendedName>
        <fullName evidence="5">Coiled-coil domain-containing protein</fullName>
    </recommendedName>
</protein>
<dbReference type="GO" id="GO:0003713">
    <property type="term" value="F:transcription coactivator activity"/>
    <property type="evidence" value="ECO:0007669"/>
    <property type="project" value="TreeGrafter"/>
</dbReference>
<feature type="compositionally biased region" description="Basic and acidic residues" evidence="4">
    <location>
        <begin position="12"/>
        <end position="67"/>
    </location>
</feature>